<organism evidence="2 3">
    <name type="scientific">Leucobacter luti</name>
    <dbReference type="NCBI Taxonomy" id="340320"/>
    <lineage>
        <taxon>Bacteria</taxon>
        <taxon>Bacillati</taxon>
        <taxon>Actinomycetota</taxon>
        <taxon>Actinomycetes</taxon>
        <taxon>Micrococcales</taxon>
        <taxon>Microbacteriaceae</taxon>
        <taxon>Leucobacter</taxon>
    </lineage>
</organism>
<dbReference type="EMBL" id="SNYA01000008">
    <property type="protein sequence ID" value="TDP89869.1"/>
    <property type="molecule type" value="Genomic_DNA"/>
</dbReference>
<evidence type="ECO:0000313" key="3">
    <source>
        <dbReference type="Proteomes" id="UP000295601"/>
    </source>
</evidence>
<dbReference type="InterPro" id="IPR029044">
    <property type="entry name" value="Nucleotide-diphossugar_trans"/>
</dbReference>
<dbReference type="SUPFAM" id="SSF53448">
    <property type="entry name" value="Nucleotide-diphospho-sugar transferases"/>
    <property type="match status" value="1"/>
</dbReference>
<dbReference type="Proteomes" id="UP000295601">
    <property type="component" value="Unassembled WGS sequence"/>
</dbReference>
<keyword evidence="2" id="KW-0808">Transferase</keyword>
<evidence type="ECO:0000259" key="1">
    <source>
        <dbReference type="Pfam" id="PF00535"/>
    </source>
</evidence>
<reference evidence="2 3" key="1">
    <citation type="submission" date="2019-03" db="EMBL/GenBank/DDBJ databases">
        <title>Genomic analyses of the natural microbiome of Caenorhabditis elegans.</title>
        <authorList>
            <person name="Samuel B."/>
        </authorList>
    </citation>
    <scope>NUCLEOTIDE SEQUENCE [LARGE SCALE GENOMIC DNA]</scope>
    <source>
        <strain evidence="2 3">JUb18</strain>
    </source>
</reference>
<protein>
    <submittedName>
        <fullName evidence="2">Glycosyl transferase family 2</fullName>
    </submittedName>
</protein>
<gene>
    <name evidence="2" type="ORF">EDF62_3167</name>
</gene>
<dbReference type="InterPro" id="IPR001173">
    <property type="entry name" value="Glyco_trans_2-like"/>
</dbReference>
<accession>A0A4R6RSL2</accession>
<feature type="domain" description="Glycosyltransferase 2-like" evidence="1">
    <location>
        <begin position="44"/>
        <end position="185"/>
    </location>
</feature>
<dbReference type="AlphaFoldDB" id="A0A4R6RSL2"/>
<dbReference type="GO" id="GO:0016740">
    <property type="term" value="F:transferase activity"/>
    <property type="evidence" value="ECO:0007669"/>
    <property type="project" value="UniProtKB-KW"/>
</dbReference>
<comment type="caution">
    <text evidence="2">The sequence shown here is derived from an EMBL/GenBank/DDBJ whole genome shotgun (WGS) entry which is preliminary data.</text>
</comment>
<name>A0A4R6RSL2_9MICO</name>
<proteinExistence type="predicted"/>
<dbReference type="Pfam" id="PF00535">
    <property type="entry name" value="Glycos_transf_2"/>
    <property type="match status" value="1"/>
</dbReference>
<keyword evidence="3" id="KW-1185">Reference proteome</keyword>
<sequence length="395" mass="43402">MNIAGKQWRRCRRIGVSAKSPLHETADWAGTIETMSDPRVDITIAVHSASRPVARAVASVLDHTVAPVRVNVVAHNIDPEIIRTNLGRFASDPRLRLLELRDGIPSPAGPMNFGFASSTAPFISVMGSDDELAPGAIDSWLAVHEATRAEVVIAKIQLADGRTDPYPPVRNGRRTRALHGRRDRLAYRSAPLGLIDRARFGELRLTEGLPSGEDLAYSLTLWFTGQRLAYDLDGPAYVINDDASDRVTASPRPLAQDFSFLDELESFAWFARASRADRIAIVVKLIRIHVFDAVLARIGSAEALAENRSDILALLDRFEHIAPGATALLSLADRRVFDALRDPSGTPADILRGLEARHAYLSVPTLLTRNPFLALRAQAPFRTLFAGFRIMNGKR</sequence>
<evidence type="ECO:0000313" key="2">
    <source>
        <dbReference type="EMBL" id="TDP89869.1"/>
    </source>
</evidence>
<dbReference type="Gene3D" id="3.90.550.10">
    <property type="entry name" value="Spore Coat Polysaccharide Biosynthesis Protein SpsA, Chain A"/>
    <property type="match status" value="1"/>
</dbReference>